<evidence type="ECO:0000259" key="5">
    <source>
        <dbReference type="Pfam" id="PF12849"/>
    </source>
</evidence>
<dbReference type="SUPFAM" id="SSF53850">
    <property type="entry name" value="Periplasmic binding protein-like II"/>
    <property type="match status" value="1"/>
</dbReference>
<evidence type="ECO:0000256" key="4">
    <source>
        <dbReference type="PIRNR" id="PIRNR002756"/>
    </source>
</evidence>
<dbReference type="RefSeq" id="WP_308629686.1">
    <property type="nucleotide sequence ID" value="NZ_BJXM01000026.1"/>
</dbReference>
<dbReference type="Pfam" id="PF12849">
    <property type="entry name" value="PBP_like_2"/>
    <property type="match status" value="1"/>
</dbReference>
<organism evidence="6 7">
    <name type="scientific">Meiothermus granaticius NBRC 107808</name>
    <dbReference type="NCBI Taxonomy" id="1227551"/>
    <lineage>
        <taxon>Bacteria</taxon>
        <taxon>Thermotogati</taxon>
        <taxon>Deinococcota</taxon>
        <taxon>Deinococci</taxon>
        <taxon>Thermales</taxon>
        <taxon>Thermaceae</taxon>
        <taxon>Meiothermus</taxon>
    </lineage>
</organism>
<evidence type="ECO:0000256" key="3">
    <source>
        <dbReference type="ARBA" id="ARBA00022592"/>
    </source>
</evidence>
<keyword evidence="7" id="KW-1185">Reference proteome</keyword>
<dbReference type="InterPro" id="IPR024370">
    <property type="entry name" value="PBP_domain"/>
</dbReference>
<evidence type="ECO:0000313" key="6">
    <source>
        <dbReference type="EMBL" id="RIH94060.1"/>
    </source>
</evidence>
<dbReference type="PIRSF" id="PIRSF002756">
    <property type="entry name" value="PstS"/>
    <property type="match status" value="1"/>
</dbReference>
<dbReference type="Proteomes" id="UP000266178">
    <property type="component" value="Unassembled WGS sequence"/>
</dbReference>
<evidence type="ECO:0000256" key="2">
    <source>
        <dbReference type="ARBA" id="ARBA00022448"/>
    </source>
</evidence>
<reference evidence="6 7" key="1">
    <citation type="submission" date="2018-08" db="EMBL/GenBank/DDBJ databases">
        <title>Meiothermus granaticius genome AF-68 sequencing project.</title>
        <authorList>
            <person name="Da Costa M.S."/>
            <person name="Albuquerque L."/>
            <person name="Raposo P."/>
            <person name="Froufe H.J.C."/>
            <person name="Barroso C.S."/>
            <person name="Egas C."/>
        </authorList>
    </citation>
    <scope>NUCLEOTIDE SEQUENCE [LARGE SCALE GENOMIC DNA]</scope>
    <source>
        <strain evidence="6 7">AF-68</strain>
    </source>
</reference>
<keyword evidence="3 4" id="KW-0592">Phosphate transport</keyword>
<dbReference type="Gene3D" id="3.40.190.10">
    <property type="entry name" value="Periplasmic binding protein-like II"/>
    <property type="match status" value="2"/>
</dbReference>
<dbReference type="GO" id="GO:0035435">
    <property type="term" value="P:phosphate ion transmembrane transport"/>
    <property type="evidence" value="ECO:0007669"/>
    <property type="project" value="InterPro"/>
</dbReference>
<dbReference type="EMBL" id="QWLB01000001">
    <property type="protein sequence ID" value="RIH94060.1"/>
    <property type="molecule type" value="Genomic_DNA"/>
</dbReference>
<name>A0A399FCT5_9DEIN</name>
<comment type="caution">
    <text evidence="6">The sequence shown here is derived from an EMBL/GenBank/DDBJ whole genome shotgun (WGS) entry which is preliminary data.</text>
</comment>
<accession>A0A399FCT5</accession>
<sequence length="375" mass="40101">MTQTKNYGAVKAARIPVSLGLMRLEKTMRKLLVTTATMAMAGLSLAQSLTGAGATFPYPLYAKYFDEYAKLTGVKVNYQSIGSGGGIRQFIEQTVSFGASDAPMTDEQIKDARTASGGSNVLHIPTALGAVVPIYNIPGVSAVLKFDANTLAGIFLGTIKTWNDPALVKLNPEAKLPPLPITVVHRSDGSGTTFVWVDYLTKVSPEWARQVGRGTSVAWPVGLGGKGNEGVAGVVKQTPGSIGYVEAIYARQNKISYGAVQNKSGKFIQADLPSIRLAANVVLPGDARVSITDTPEPGGYPIASFTYILLYQQADKNKAIKSEADARALSDLIYWILNDGQKYNEGLEYGRLPEVAKARGMSLLSKMTYNGKALR</sequence>
<dbReference type="GO" id="GO:0042301">
    <property type="term" value="F:phosphate ion binding"/>
    <property type="evidence" value="ECO:0007669"/>
    <property type="project" value="InterPro"/>
</dbReference>
<dbReference type="CDD" id="cd13565">
    <property type="entry name" value="PBP2_PstS"/>
    <property type="match status" value="1"/>
</dbReference>
<protein>
    <recommendedName>
        <fullName evidence="4">Phosphate-binding protein</fullName>
    </recommendedName>
</protein>
<dbReference type="PANTHER" id="PTHR42996:SF1">
    <property type="entry name" value="PHOSPHATE-BINDING PROTEIN PSTS"/>
    <property type="match status" value="1"/>
</dbReference>
<evidence type="ECO:0000256" key="1">
    <source>
        <dbReference type="ARBA" id="ARBA00008725"/>
    </source>
</evidence>
<dbReference type="AlphaFoldDB" id="A0A399FCT5"/>
<dbReference type="NCBIfam" id="TIGR00975">
    <property type="entry name" value="3a0107s03"/>
    <property type="match status" value="1"/>
</dbReference>
<dbReference type="PANTHER" id="PTHR42996">
    <property type="entry name" value="PHOSPHATE-BINDING PROTEIN PSTS"/>
    <property type="match status" value="1"/>
</dbReference>
<evidence type="ECO:0000313" key="7">
    <source>
        <dbReference type="Proteomes" id="UP000266178"/>
    </source>
</evidence>
<dbReference type="GO" id="GO:0043190">
    <property type="term" value="C:ATP-binding cassette (ABC) transporter complex"/>
    <property type="evidence" value="ECO:0007669"/>
    <property type="project" value="InterPro"/>
</dbReference>
<proteinExistence type="inferred from homology"/>
<gene>
    <name evidence="6" type="primary">pstS</name>
    <name evidence="6" type="ORF">Mgrana_00149</name>
</gene>
<comment type="similarity">
    <text evidence="1 4">Belongs to the PstS family.</text>
</comment>
<keyword evidence="2 4" id="KW-0813">Transport</keyword>
<dbReference type="InterPro" id="IPR005673">
    <property type="entry name" value="ABC_phos-bd_PstS"/>
</dbReference>
<feature type="domain" description="PBP" evidence="5">
    <location>
        <begin position="47"/>
        <end position="338"/>
    </location>
</feature>
<dbReference type="InterPro" id="IPR050962">
    <property type="entry name" value="Phosphate-bind_PstS"/>
</dbReference>